<dbReference type="AlphaFoldDB" id="B4S8Q9"/>
<keyword evidence="1" id="KW-0472">Membrane</keyword>
<keyword evidence="1" id="KW-1133">Transmembrane helix</keyword>
<dbReference type="KEGG" id="paa:Paes_1425"/>
<proteinExistence type="predicted"/>
<name>B4S8Q9_PROA2</name>
<dbReference type="Proteomes" id="UP000002725">
    <property type="component" value="Chromosome"/>
</dbReference>
<accession>B4S8Q9</accession>
<organism evidence="2 3">
    <name type="scientific">Prosthecochloris aestuarii (strain DSM 271 / SK 413)</name>
    <dbReference type="NCBI Taxonomy" id="290512"/>
    <lineage>
        <taxon>Bacteria</taxon>
        <taxon>Pseudomonadati</taxon>
        <taxon>Chlorobiota</taxon>
        <taxon>Chlorobiia</taxon>
        <taxon>Chlorobiales</taxon>
        <taxon>Chlorobiaceae</taxon>
        <taxon>Prosthecochloris</taxon>
    </lineage>
</organism>
<evidence type="ECO:0000313" key="2">
    <source>
        <dbReference type="EMBL" id="ACF46446.1"/>
    </source>
</evidence>
<evidence type="ECO:0000313" key="3">
    <source>
        <dbReference type="Proteomes" id="UP000002725"/>
    </source>
</evidence>
<gene>
    <name evidence="2" type="ordered locus">Paes_1425</name>
</gene>
<feature type="transmembrane region" description="Helical" evidence="1">
    <location>
        <begin position="14"/>
        <end position="33"/>
    </location>
</feature>
<keyword evidence="3" id="KW-1185">Reference proteome</keyword>
<protein>
    <submittedName>
        <fullName evidence="2">Uncharacterized protein</fullName>
    </submittedName>
</protein>
<evidence type="ECO:0000256" key="1">
    <source>
        <dbReference type="SAM" id="Phobius"/>
    </source>
</evidence>
<dbReference type="HOGENOM" id="CLU_3028652_0_0_10"/>
<sequence>MCFPLIRRQVAPNGYLIIVRMKMTGIGGFFVVYRWASRSHSKAAEILKKMFCSFE</sequence>
<keyword evidence="1" id="KW-0812">Transmembrane</keyword>
<reference evidence="2" key="1">
    <citation type="submission" date="2008-06" db="EMBL/GenBank/DDBJ databases">
        <title>Complete sequence of chromosome of Prosthecochloris aestuarii DSM 271.</title>
        <authorList>
            <consortium name="US DOE Joint Genome Institute"/>
            <person name="Lucas S."/>
            <person name="Copeland A."/>
            <person name="Lapidus A."/>
            <person name="Glavina del Rio T."/>
            <person name="Dalin E."/>
            <person name="Tice H."/>
            <person name="Bruce D."/>
            <person name="Goodwin L."/>
            <person name="Pitluck S."/>
            <person name="Schmutz J."/>
            <person name="Larimer F."/>
            <person name="Land M."/>
            <person name="Hauser L."/>
            <person name="Kyrpides N."/>
            <person name="Anderson I."/>
            <person name="Liu Z."/>
            <person name="Li T."/>
            <person name="Zhao F."/>
            <person name="Overmann J."/>
            <person name="Bryant D.A."/>
            <person name="Richardson P."/>
        </authorList>
    </citation>
    <scope>NUCLEOTIDE SEQUENCE [LARGE SCALE GENOMIC DNA]</scope>
    <source>
        <strain evidence="2">DSM 271</strain>
    </source>
</reference>
<dbReference type="STRING" id="290512.Paes_1425"/>
<dbReference type="EMBL" id="CP001108">
    <property type="protein sequence ID" value="ACF46446.1"/>
    <property type="molecule type" value="Genomic_DNA"/>
</dbReference>